<keyword evidence="4 10" id="KW-0812">Transmembrane</keyword>
<dbReference type="InterPro" id="IPR003811">
    <property type="entry name" value="G3P_acylTferase_PlsY"/>
</dbReference>
<evidence type="ECO:0000313" key="12">
    <source>
        <dbReference type="Proteomes" id="UP000464283"/>
    </source>
</evidence>
<dbReference type="OrthoDB" id="9777124at2"/>
<evidence type="ECO:0000256" key="4">
    <source>
        <dbReference type="ARBA" id="ARBA00022692"/>
    </source>
</evidence>
<gene>
    <name evidence="10 11" type="primary">plsY</name>
    <name evidence="11" type="ORF">EER00_00640</name>
</gene>
<feature type="transmembrane region" description="Helical" evidence="10">
    <location>
        <begin position="6"/>
        <end position="29"/>
    </location>
</feature>
<reference evidence="12" key="1">
    <citation type="submission" date="2018-11" db="EMBL/GenBank/DDBJ databases">
        <title>The first complete genome sequence of Mycoplasma iowae strain 695.</title>
        <authorList>
            <person name="Ghanem M."/>
            <person name="El-Gazzar M."/>
        </authorList>
    </citation>
    <scope>NUCLEOTIDE SEQUENCE [LARGE SCALE GENOMIC DNA]</scope>
    <source>
        <strain evidence="12">695</strain>
    </source>
</reference>
<dbReference type="UniPathway" id="UPA00085"/>
<dbReference type="PANTHER" id="PTHR30309">
    <property type="entry name" value="INNER MEMBRANE PROTEIN YGIH"/>
    <property type="match status" value="1"/>
</dbReference>
<keyword evidence="3 10" id="KW-0808">Transferase</keyword>
<proteinExistence type="inferred from homology"/>
<dbReference type="GO" id="GO:0005886">
    <property type="term" value="C:plasma membrane"/>
    <property type="evidence" value="ECO:0007669"/>
    <property type="project" value="UniProtKB-SubCell"/>
</dbReference>
<keyword evidence="7 10" id="KW-0472">Membrane</keyword>
<dbReference type="GO" id="GO:0008654">
    <property type="term" value="P:phospholipid biosynthetic process"/>
    <property type="evidence" value="ECO:0007669"/>
    <property type="project" value="UniProtKB-UniRule"/>
</dbReference>
<dbReference type="GeneID" id="96866687"/>
<protein>
    <recommendedName>
        <fullName evidence="10">Glycerol-3-phosphate acyltransferase</fullName>
    </recommendedName>
    <alternativeName>
        <fullName evidence="10">Acyl-PO4 G3P acyltransferase</fullName>
    </alternativeName>
    <alternativeName>
        <fullName evidence="10">Acyl-phosphate--glycerol-3-phosphate acyltransferase</fullName>
    </alternativeName>
    <alternativeName>
        <fullName evidence="10">G3P acyltransferase</fullName>
        <shortName evidence="10">GPAT</shortName>
        <ecNumber evidence="10">2.3.1.275</ecNumber>
    </alternativeName>
    <alternativeName>
        <fullName evidence="10">Lysophosphatidic acid synthase</fullName>
        <shortName evidence="10">LPA synthase</shortName>
    </alternativeName>
</protein>
<dbReference type="EC" id="2.3.1.275" evidence="10"/>
<feature type="transmembrane region" description="Helical" evidence="10">
    <location>
        <begin position="175"/>
        <end position="193"/>
    </location>
</feature>
<comment type="pathway">
    <text evidence="10">Lipid metabolism; phospholipid metabolism.</text>
</comment>
<feature type="transmembrane region" description="Helical" evidence="10">
    <location>
        <begin position="232"/>
        <end position="251"/>
    </location>
</feature>
<evidence type="ECO:0000256" key="9">
    <source>
        <dbReference type="ARBA" id="ARBA00023264"/>
    </source>
</evidence>
<dbReference type="PANTHER" id="PTHR30309:SF0">
    <property type="entry name" value="GLYCEROL-3-PHOSPHATE ACYLTRANSFERASE-RELATED"/>
    <property type="match status" value="1"/>
</dbReference>
<dbReference type="EMBL" id="CP033512">
    <property type="protein sequence ID" value="QHG89406.1"/>
    <property type="molecule type" value="Genomic_DNA"/>
</dbReference>
<evidence type="ECO:0000256" key="3">
    <source>
        <dbReference type="ARBA" id="ARBA00022679"/>
    </source>
</evidence>
<feature type="transmembrane region" description="Helical" evidence="10">
    <location>
        <begin position="147"/>
        <end position="169"/>
    </location>
</feature>
<dbReference type="KEGG" id="miw:EER00_00640"/>
<dbReference type="RefSeq" id="WP_004025091.1">
    <property type="nucleotide sequence ID" value="NZ_AGFP01000034.1"/>
</dbReference>
<evidence type="ECO:0000256" key="7">
    <source>
        <dbReference type="ARBA" id="ARBA00023136"/>
    </source>
</evidence>
<keyword evidence="8 10" id="KW-0594">Phospholipid biosynthesis</keyword>
<comment type="function">
    <text evidence="10">Catalyzes the transfer of an acyl group from acyl-phosphate (acyl-PO(4)) to glycerol-3-phosphate (G3P) to form lysophosphatidic acid (LPA). This enzyme utilizes acyl-phosphate as fatty acyl donor, but not acyl-CoA or acyl-ACP.</text>
</comment>
<sequence length="269" mass="30439">MVTASFFGLSMLFCLIGYFLGNILFGLIISKIKKIDLRNVGSGNVGATNSLRAFGKIIGVSVMLFDMIKCWLSIFISVVLYHFIVPMFLSKDNSYLYEQNGFIIYLAGLFSVIGHCFPIFYIYALIKYKGDFNIAKKYSGGKGAASTAALLFSISPWIFVTAFCIFFIVVLTTRYVSLSSIIAVSLSCFLTLIPHLDYLYILNIPNLSIIDSIPNVNQAYNVVNIINYQNNWWYILSIFLILLFTSSIVVYRHKQNIIKLINKNESKIF</sequence>
<evidence type="ECO:0000256" key="2">
    <source>
        <dbReference type="ARBA" id="ARBA00022516"/>
    </source>
</evidence>
<feature type="transmembrane region" description="Helical" evidence="10">
    <location>
        <begin position="70"/>
        <end position="90"/>
    </location>
</feature>
<keyword evidence="2 10" id="KW-0444">Lipid biosynthesis</keyword>
<name>A0A6P1LAF3_MALIO</name>
<keyword evidence="9 10" id="KW-1208">Phospholipid metabolism</keyword>
<feature type="transmembrane region" description="Helical" evidence="10">
    <location>
        <begin position="102"/>
        <end position="126"/>
    </location>
</feature>
<accession>A0A6P1LAF3</accession>
<dbReference type="Proteomes" id="UP000464283">
    <property type="component" value="Chromosome"/>
</dbReference>
<comment type="catalytic activity">
    <reaction evidence="10">
        <text>an acyl phosphate + sn-glycerol 3-phosphate = a 1-acyl-sn-glycero-3-phosphate + phosphate</text>
        <dbReference type="Rhea" id="RHEA:34075"/>
        <dbReference type="ChEBI" id="CHEBI:43474"/>
        <dbReference type="ChEBI" id="CHEBI:57597"/>
        <dbReference type="ChEBI" id="CHEBI:57970"/>
        <dbReference type="ChEBI" id="CHEBI:59918"/>
        <dbReference type="EC" id="2.3.1.275"/>
    </reaction>
</comment>
<comment type="subcellular location">
    <subcellularLocation>
        <location evidence="10">Cell membrane</location>
        <topology evidence="10">Multi-pass membrane protein</topology>
    </subcellularLocation>
</comment>
<evidence type="ECO:0000313" key="11">
    <source>
        <dbReference type="EMBL" id="QHG89406.1"/>
    </source>
</evidence>
<evidence type="ECO:0000256" key="6">
    <source>
        <dbReference type="ARBA" id="ARBA00023098"/>
    </source>
</evidence>
<keyword evidence="11" id="KW-0012">Acyltransferase</keyword>
<dbReference type="AlphaFoldDB" id="A0A6P1LAF3"/>
<comment type="similarity">
    <text evidence="10">Belongs to the PlsY family.</text>
</comment>
<organism evidence="11 12">
    <name type="scientific">Malacoplasma iowae 695</name>
    <dbReference type="NCBI Taxonomy" id="1048830"/>
    <lineage>
        <taxon>Bacteria</taxon>
        <taxon>Bacillati</taxon>
        <taxon>Mycoplasmatota</taxon>
        <taxon>Mycoplasmoidales</taxon>
        <taxon>Mycoplasmoidaceae</taxon>
        <taxon>Malacoplasma</taxon>
    </lineage>
</organism>
<dbReference type="SMART" id="SM01207">
    <property type="entry name" value="G3P_acyltransf"/>
    <property type="match status" value="1"/>
</dbReference>
<comment type="subunit">
    <text evidence="10">Probably interacts with PlsX.</text>
</comment>
<dbReference type="GO" id="GO:0043772">
    <property type="term" value="F:acyl-phosphate glycerol-3-phosphate acyltransferase activity"/>
    <property type="evidence" value="ECO:0007669"/>
    <property type="project" value="UniProtKB-UniRule"/>
</dbReference>
<evidence type="ECO:0000256" key="10">
    <source>
        <dbReference type="HAMAP-Rule" id="MF_01043"/>
    </source>
</evidence>
<keyword evidence="6 10" id="KW-0443">Lipid metabolism</keyword>
<dbReference type="Pfam" id="PF02660">
    <property type="entry name" value="G3P_acyltransf"/>
    <property type="match status" value="1"/>
</dbReference>
<evidence type="ECO:0000256" key="5">
    <source>
        <dbReference type="ARBA" id="ARBA00022989"/>
    </source>
</evidence>
<evidence type="ECO:0000256" key="8">
    <source>
        <dbReference type="ARBA" id="ARBA00023209"/>
    </source>
</evidence>
<evidence type="ECO:0000256" key="1">
    <source>
        <dbReference type="ARBA" id="ARBA00022475"/>
    </source>
</evidence>
<dbReference type="NCBIfam" id="TIGR00023">
    <property type="entry name" value="glycerol-3-phosphate 1-O-acyltransferase PlsY"/>
    <property type="match status" value="1"/>
</dbReference>
<keyword evidence="5 10" id="KW-1133">Transmembrane helix</keyword>
<keyword evidence="1 10" id="KW-1003">Cell membrane</keyword>
<dbReference type="HAMAP" id="MF_01043">
    <property type="entry name" value="PlsY"/>
    <property type="match status" value="1"/>
</dbReference>